<evidence type="ECO:0000256" key="6">
    <source>
        <dbReference type="ARBA" id="ARBA00022692"/>
    </source>
</evidence>
<dbReference type="Pfam" id="PF12156">
    <property type="entry name" value="ATPase-cat_bd"/>
    <property type="match status" value="1"/>
</dbReference>
<comment type="caution">
    <text evidence="17">The sequence shown here is derived from an EMBL/GenBank/DDBJ whole genome shotgun (WGS) entry which is preliminary data.</text>
</comment>
<keyword evidence="17" id="KW-0378">Hydrolase</keyword>
<keyword evidence="18" id="KW-1185">Reference proteome</keyword>
<feature type="transmembrane region" description="Helical" evidence="15">
    <location>
        <begin position="207"/>
        <end position="228"/>
    </location>
</feature>
<evidence type="ECO:0000259" key="16">
    <source>
        <dbReference type="PROSITE" id="PS50846"/>
    </source>
</evidence>
<dbReference type="InterPro" id="IPR036412">
    <property type="entry name" value="HAD-like_sf"/>
</dbReference>
<dbReference type="PROSITE" id="PS50846">
    <property type="entry name" value="HMA_2"/>
    <property type="match status" value="1"/>
</dbReference>
<dbReference type="EC" id="3.6.3.3" evidence="17"/>
<dbReference type="EMBL" id="WNKT01000004">
    <property type="protein sequence ID" value="MTW20177.1"/>
    <property type="molecule type" value="Genomic_DNA"/>
</dbReference>
<sequence>MDGEYCFHCGLPIVAGTRETAEIAGTERAFCCTGCKSVCLAIHAAGLEGFYRRTPDGLLLGPPPEPPEDLALFDLDAVQEEFTDVAAEDREINLLVEGIHCAACVWLIERGLQSLPGVEEARVNLTGRRLRVRWDNGRLALSRILRRLADLGYAATPFDPDASEGAVARENRALLFRLAWAGFAMMNLLWISIALYSGADQGEFRELFHWLGFLLATPTILYSGAPFYQGAWSGLRSGHLSMDLPIAIGVSVTYGYSLYVTLGGSEIGAVYWDTVVNFLFVILVGRYLEAISRRRAVAATQRLFDLQPRVATRLQDDGSEAVVPIRTLVVDERVLVRPGERIPVDGTILDGRSGVDESMLTGESRPVPKGTGDRVSAGTINGAGVLQVRITGLLAETTLGRIIRLVEDAQASRAPIQRLADRIVPWFVAATLGLATLTFIFWVQIDLERALTAATAVLIITCPCAFGLATPMAVAVASGVGAARGILIKNGAVLERLSSIRHLVFDKTGTLTEGRPAVVAIAGTGEAWRVLDPESLDLSDEQRADLRLIGALERLSEHPAAMAVLDLCERTKIDLSGLAVDAVEVEPGQGIAGRVAGRAIAIGRAEWLARQGVALPSDSTAEPASQIFCAIDGRLTQRLGLEDRLRPGAESVVARLRAQGIRVTLLTGDRRAAAERIAGRLGPVELIAEVLPEDKDRVIDDLQRAGAPVAMIGDGVNDAPALVRADVGIAMGSGTDVSIASADIVLMSSELERVLEAAELSRRTLVTIRQNIALSILYNLIMVPLAMAGVITPLVAAVSMPLSSLAVIGNSARLGALFNSSGKQSFPIRSVSDSMPV</sequence>
<dbReference type="CDD" id="cd00371">
    <property type="entry name" value="HMA"/>
    <property type="match status" value="1"/>
</dbReference>
<dbReference type="CDD" id="cd02094">
    <property type="entry name" value="P-type_ATPase_Cu-like"/>
    <property type="match status" value="1"/>
</dbReference>
<dbReference type="GO" id="GO:0005886">
    <property type="term" value="C:plasma membrane"/>
    <property type="evidence" value="ECO:0007669"/>
    <property type="project" value="UniProtKB-SubCell"/>
</dbReference>
<keyword evidence="14 15" id="KW-0472">Membrane</keyword>
<evidence type="ECO:0000256" key="2">
    <source>
        <dbReference type="ARBA" id="ARBA00006024"/>
    </source>
</evidence>
<dbReference type="Pfam" id="PF00702">
    <property type="entry name" value="Hydrolase"/>
    <property type="match status" value="1"/>
</dbReference>
<dbReference type="PRINTS" id="PR00943">
    <property type="entry name" value="CUATPASE"/>
</dbReference>
<dbReference type="Pfam" id="PF00403">
    <property type="entry name" value="HMA"/>
    <property type="match status" value="1"/>
</dbReference>
<dbReference type="InterPro" id="IPR027256">
    <property type="entry name" value="P-typ_ATPase_IB"/>
</dbReference>
<keyword evidence="3" id="KW-0813">Transport</keyword>
<dbReference type="SUPFAM" id="SSF55008">
    <property type="entry name" value="HMA, heavy metal-associated domain"/>
    <property type="match status" value="1"/>
</dbReference>
<dbReference type="Gene3D" id="3.30.70.100">
    <property type="match status" value="1"/>
</dbReference>
<dbReference type="InterPro" id="IPR059000">
    <property type="entry name" value="ATPase_P-type_domA"/>
</dbReference>
<dbReference type="PROSITE" id="PS00154">
    <property type="entry name" value="ATPASE_E1_E2"/>
    <property type="match status" value="1"/>
</dbReference>
<dbReference type="FunFam" id="2.70.150.10:FF:000002">
    <property type="entry name" value="Copper-transporting ATPase 1, putative"/>
    <property type="match status" value="1"/>
</dbReference>
<evidence type="ECO:0000256" key="12">
    <source>
        <dbReference type="ARBA" id="ARBA00022989"/>
    </source>
</evidence>
<reference evidence="17 18" key="1">
    <citation type="submission" date="2019-11" db="EMBL/GenBank/DDBJ databases">
        <title>Whole-genome sequence of the anaerobic purple sulfur bacterium Allochromatium palmeri DSM 15591.</title>
        <authorList>
            <person name="Kyndt J.A."/>
            <person name="Meyer T.E."/>
        </authorList>
    </citation>
    <scope>NUCLEOTIDE SEQUENCE [LARGE SCALE GENOMIC DNA]</scope>
    <source>
        <strain evidence="17 18">DSM 15591</strain>
    </source>
</reference>
<evidence type="ECO:0000256" key="5">
    <source>
        <dbReference type="ARBA" id="ARBA00022553"/>
    </source>
</evidence>
<dbReference type="InterPro" id="IPR001757">
    <property type="entry name" value="P_typ_ATPase"/>
</dbReference>
<dbReference type="SUPFAM" id="SSF81665">
    <property type="entry name" value="Calcium ATPase, transmembrane domain M"/>
    <property type="match status" value="1"/>
</dbReference>
<dbReference type="AlphaFoldDB" id="A0A6N8ECA5"/>
<protein>
    <submittedName>
        <fullName evidence="17">Cadmium-translocating P-type ATPase</fullName>
        <ecNumber evidence="17">3.6.3.3</ecNumber>
    </submittedName>
</protein>
<dbReference type="NCBIfam" id="TIGR01494">
    <property type="entry name" value="ATPase_P-type"/>
    <property type="match status" value="2"/>
</dbReference>
<evidence type="ECO:0000256" key="7">
    <source>
        <dbReference type="ARBA" id="ARBA00022723"/>
    </source>
</evidence>
<dbReference type="SUPFAM" id="SSF81653">
    <property type="entry name" value="Calcium ATPase, transduction domain A"/>
    <property type="match status" value="1"/>
</dbReference>
<dbReference type="InterPro" id="IPR006121">
    <property type="entry name" value="HMA_dom"/>
</dbReference>
<dbReference type="PRINTS" id="PR00119">
    <property type="entry name" value="CATATPASE"/>
</dbReference>
<keyword evidence="10" id="KW-0460">Magnesium</keyword>
<comment type="similarity">
    <text evidence="2 15">Belongs to the cation transport ATPase (P-type) (TC 3.A.3) family. Type IB subfamily.</text>
</comment>
<dbReference type="InterPro" id="IPR023298">
    <property type="entry name" value="ATPase_P-typ_TM_dom_sf"/>
</dbReference>
<evidence type="ECO:0000313" key="17">
    <source>
        <dbReference type="EMBL" id="MTW20177.1"/>
    </source>
</evidence>
<feature type="transmembrane region" description="Helical" evidence="15">
    <location>
        <begin position="423"/>
        <end position="445"/>
    </location>
</feature>
<evidence type="ECO:0000256" key="14">
    <source>
        <dbReference type="ARBA" id="ARBA00023136"/>
    </source>
</evidence>
<dbReference type="InterPro" id="IPR021993">
    <property type="entry name" value="ATPase-cat-bd"/>
</dbReference>
<evidence type="ECO:0000313" key="18">
    <source>
        <dbReference type="Proteomes" id="UP000434044"/>
    </source>
</evidence>
<dbReference type="InterPro" id="IPR036163">
    <property type="entry name" value="HMA_dom_sf"/>
</dbReference>
<keyword evidence="11" id="KW-1278">Translocase</keyword>
<dbReference type="Pfam" id="PF00122">
    <property type="entry name" value="E1-E2_ATPase"/>
    <property type="match status" value="1"/>
</dbReference>
<evidence type="ECO:0000256" key="8">
    <source>
        <dbReference type="ARBA" id="ARBA00022741"/>
    </source>
</evidence>
<dbReference type="NCBIfam" id="TIGR01525">
    <property type="entry name" value="ATPase-IB_hvy"/>
    <property type="match status" value="1"/>
</dbReference>
<keyword evidence="13" id="KW-0406">Ion transport</keyword>
<dbReference type="GO" id="GO:0043682">
    <property type="term" value="F:P-type divalent copper transporter activity"/>
    <property type="evidence" value="ECO:0007669"/>
    <property type="project" value="TreeGrafter"/>
</dbReference>
<keyword evidence="6 15" id="KW-0812">Transmembrane</keyword>
<evidence type="ECO:0000256" key="10">
    <source>
        <dbReference type="ARBA" id="ARBA00022842"/>
    </source>
</evidence>
<dbReference type="GO" id="GO:0005524">
    <property type="term" value="F:ATP binding"/>
    <property type="evidence" value="ECO:0007669"/>
    <property type="project" value="UniProtKB-UniRule"/>
</dbReference>
<dbReference type="InterPro" id="IPR023214">
    <property type="entry name" value="HAD_sf"/>
</dbReference>
<dbReference type="PROSITE" id="PS01047">
    <property type="entry name" value="HMA_1"/>
    <property type="match status" value="1"/>
</dbReference>
<dbReference type="RefSeq" id="WP_186342858.1">
    <property type="nucleotide sequence ID" value="NZ_WNKT01000004.1"/>
</dbReference>
<evidence type="ECO:0000256" key="13">
    <source>
        <dbReference type="ARBA" id="ARBA00023065"/>
    </source>
</evidence>
<dbReference type="PANTHER" id="PTHR43520:SF5">
    <property type="entry name" value="CATION-TRANSPORTING P-TYPE ATPASE-RELATED"/>
    <property type="match status" value="1"/>
</dbReference>
<dbReference type="Proteomes" id="UP000434044">
    <property type="component" value="Unassembled WGS sequence"/>
</dbReference>
<dbReference type="NCBIfam" id="TIGR01512">
    <property type="entry name" value="ATPase-IB2_Cd"/>
    <property type="match status" value="1"/>
</dbReference>
<dbReference type="InterPro" id="IPR008250">
    <property type="entry name" value="ATPase_P-typ_transduc_dom_A_sf"/>
</dbReference>
<feature type="domain" description="HMA" evidence="16">
    <location>
        <begin position="90"/>
        <end position="156"/>
    </location>
</feature>
<dbReference type="SUPFAM" id="SSF56784">
    <property type="entry name" value="HAD-like"/>
    <property type="match status" value="1"/>
</dbReference>
<dbReference type="GO" id="GO:0016887">
    <property type="term" value="F:ATP hydrolysis activity"/>
    <property type="evidence" value="ECO:0007669"/>
    <property type="project" value="InterPro"/>
</dbReference>
<dbReference type="InterPro" id="IPR018303">
    <property type="entry name" value="ATPase_P-typ_P_site"/>
</dbReference>
<feature type="transmembrane region" description="Helical" evidence="15">
    <location>
        <begin position="240"/>
        <end position="257"/>
    </location>
</feature>
<feature type="transmembrane region" description="Helical" evidence="15">
    <location>
        <begin position="269"/>
        <end position="288"/>
    </location>
</feature>
<feature type="transmembrane region" description="Helical" evidence="15">
    <location>
        <begin position="772"/>
        <end position="796"/>
    </location>
</feature>
<gene>
    <name evidence="17" type="primary">cadA</name>
    <name evidence="17" type="ORF">GJ668_03590</name>
</gene>
<keyword evidence="4 15" id="KW-1003">Cell membrane</keyword>
<dbReference type="PROSITE" id="PS01229">
    <property type="entry name" value="COF_2"/>
    <property type="match status" value="1"/>
</dbReference>
<keyword evidence="9 15" id="KW-0067">ATP-binding</keyword>
<keyword evidence="12 15" id="KW-1133">Transmembrane helix</keyword>
<evidence type="ECO:0000256" key="1">
    <source>
        <dbReference type="ARBA" id="ARBA00004651"/>
    </source>
</evidence>
<dbReference type="Gene3D" id="2.70.150.10">
    <property type="entry name" value="Calcium-transporting ATPase, cytoplasmic transduction domain A"/>
    <property type="match status" value="1"/>
</dbReference>
<organism evidence="17 18">
    <name type="scientific">Allochromatium palmeri</name>
    <dbReference type="NCBI Taxonomy" id="231048"/>
    <lineage>
        <taxon>Bacteria</taxon>
        <taxon>Pseudomonadati</taxon>
        <taxon>Pseudomonadota</taxon>
        <taxon>Gammaproteobacteria</taxon>
        <taxon>Chromatiales</taxon>
        <taxon>Chromatiaceae</taxon>
        <taxon>Allochromatium</taxon>
    </lineage>
</organism>
<dbReference type="Gene3D" id="3.40.50.1000">
    <property type="entry name" value="HAD superfamily/HAD-like"/>
    <property type="match status" value="1"/>
</dbReference>
<name>A0A6N8ECA5_9GAMM</name>
<evidence type="ECO:0000256" key="15">
    <source>
        <dbReference type="RuleBase" id="RU362081"/>
    </source>
</evidence>
<dbReference type="Gene3D" id="3.40.1110.10">
    <property type="entry name" value="Calcium-transporting ATPase, cytoplasmic domain N"/>
    <property type="match status" value="1"/>
</dbReference>
<dbReference type="GO" id="GO:0055070">
    <property type="term" value="P:copper ion homeostasis"/>
    <property type="evidence" value="ECO:0007669"/>
    <property type="project" value="TreeGrafter"/>
</dbReference>
<dbReference type="NCBIfam" id="TIGR01511">
    <property type="entry name" value="ATPase-IB1_Cu"/>
    <property type="match status" value="1"/>
</dbReference>
<proteinExistence type="inferred from homology"/>
<dbReference type="GO" id="GO:0005507">
    <property type="term" value="F:copper ion binding"/>
    <property type="evidence" value="ECO:0007669"/>
    <property type="project" value="TreeGrafter"/>
</dbReference>
<dbReference type="InterPro" id="IPR023299">
    <property type="entry name" value="ATPase_P-typ_cyto_dom_N"/>
</dbReference>
<keyword evidence="5" id="KW-0597">Phosphoprotein</keyword>
<keyword evidence="8 15" id="KW-0547">Nucleotide-binding</keyword>
<dbReference type="PANTHER" id="PTHR43520">
    <property type="entry name" value="ATP7, ISOFORM B"/>
    <property type="match status" value="1"/>
</dbReference>
<evidence type="ECO:0000256" key="9">
    <source>
        <dbReference type="ARBA" id="ARBA00022840"/>
    </source>
</evidence>
<evidence type="ECO:0000256" key="4">
    <source>
        <dbReference type="ARBA" id="ARBA00022475"/>
    </source>
</evidence>
<evidence type="ECO:0000256" key="11">
    <source>
        <dbReference type="ARBA" id="ARBA00022967"/>
    </source>
</evidence>
<keyword evidence="7 15" id="KW-0479">Metal-binding</keyword>
<feature type="transmembrane region" description="Helical" evidence="15">
    <location>
        <begin position="174"/>
        <end position="195"/>
    </location>
</feature>
<feature type="transmembrane region" description="Helical" evidence="15">
    <location>
        <begin position="451"/>
        <end position="480"/>
    </location>
</feature>
<comment type="subcellular location">
    <subcellularLocation>
        <location evidence="1">Cell membrane</location>
        <topology evidence="1">Multi-pass membrane protein</topology>
    </subcellularLocation>
</comment>
<evidence type="ECO:0000256" key="3">
    <source>
        <dbReference type="ARBA" id="ARBA00022448"/>
    </source>
</evidence>
<dbReference type="InterPro" id="IPR017969">
    <property type="entry name" value="Heavy-metal-associated_CS"/>
</dbReference>
<accession>A0A6N8ECA5</accession>